<keyword evidence="2" id="KW-0732">Signal</keyword>
<reference evidence="3 4" key="1">
    <citation type="submission" date="2013-03" db="EMBL/GenBank/DDBJ databases">
        <title>Salinisphaera dokdonensis CL-ES53 Genome Sequencing.</title>
        <authorList>
            <person name="Li C."/>
            <person name="Lai Q."/>
            <person name="Shao Z."/>
        </authorList>
    </citation>
    <scope>NUCLEOTIDE SEQUENCE [LARGE SCALE GENOMIC DNA]</scope>
    <source>
        <strain evidence="3 4">CL-ES53</strain>
    </source>
</reference>
<feature type="chain" id="PRO_5047379179" evidence="2">
    <location>
        <begin position="41"/>
        <end position="131"/>
    </location>
</feature>
<feature type="compositionally biased region" description="Polar residues" evidence="1">
    <location>
        <begin position="56"/>
        <end position="73"/>
    </location>
</feature>
<feature type="region of interest" description="Disordered" evidence="1">
    <location>
        <begin position="49"/>
        <end position="131"/>
    </location>
</feature>
<comment type="caution">
    <text evidence="3">The sequence shown here is derived from an EMBL/GenBank/DDBJ whole genome shotgun (WGS) entry which is preliminary data.</text>
</comment>
<feature type="signal peptide" evidence="2">
    <location>
        <begin position="1"/>
        <end position="40"/>
    </location>
</feature>
<protein>
    <submittedName>
        <fullName evidence="3">Uncharacterized protein</fullName>
    </submittedName>
</protein>
<dbReference type="EMBL" id="APND01000001">
    <property type="protein sequence ID" value="MES1928031.1"/>
    <property type="molecule type" value="Genomic_DNA"/>
</dbReference>
<evidence type="ECO:0000256" key="2">
    <source>
        <dbReference type="SAM" id="SignalP"/>
    </source>
</evidence>
<organism evidence="3 4">
    <name type="scientific">Salinisphaera dokdonensis CL-ES53</name>
    <dbReference type="NCBI Taxonomy" id="1304272"/>
    <lineage>
        <taxon>Bacteria</taxon>
        <taxon>Pseudomonadati</taxon>
        <taxon>Pseudomonadota</taxon>
        <taxon>Gammaproteobacteria</taxon>
        <taxon>Salinisphaerales</taxon>
        <taxon>Salinisphaeraceae</taxon>
        <taxon>Salinisphaera</taxon>
    </lineage>
</organism>
<evidence type="ECO:0000256" key="1">
    <source>
        <dbReference type="SAM" id="MobiDB-lite"/>
    </source>
</evidence>
<name>A0ABV2AWK4_9GAMM</name>
<evidence type="ECO:0000313" key="3">
    <source>
        <dbReference type="EMBL" id="MES1928031.1"/>
    </source>
</evidence>
<gene>
    <name evidence="3" type="ORF">SADO_02210</name>
</gene>
<feature type="compositionally biased region" description="Low complexity" evidence="1">
    <location>
        <begin position="85"/>
        <end position="100"/>
    </location>
</feature>
<proteinExistence type="predicted"/>
<feature type="compositionally biased region" description="Basic and acidic residues" evidence="1">
    <location>
        <begin position="103"/>
        <end position="131"/>
    </location>
</feature>
<accession>A0ABV2AWK4</accession>
<keyword evidence="4" id="KW-1185">Reference proteome</keyword>
<evidence type="ECO:0000313" key="4">
    <source>
        <dbReference type="Proteomes" id="UP001460888"/>
    </source>
</evidence>
<sequence length="131" mass="13960">MIDYPQRAPNQSARVRSSFMTLRPVLFVCIAGLFAMPVFAADAINGAASGQRAIQPDSSSSGRAITPPTQQRESAPARLKSAPATGNTGSISNGTSGSSGAVTERRERFKSDSRPLSDKIDQRRREFESGS</sequence>
<dbReference type="Proteomes" id="UP001460888">
    <property type="component" value="Unassembled WGS sequence"/>
</dbReference>